<evidence type="ECO:0000313" key="4">
    <source>
        <dbReference type="Proteomes" id="UP000627538"/>
    </source>
</evidence>
<comment type="function">
    <text evidence="2">An aminoacyl-tRNA editing enzyme that deacylates mischarged D-aminoacyl-tRNAs. Also deacylates mischarged glycyl-tRNA(Ala), protecting cells against glycine mischarging by AlaRS. Acts via tRNA-based rather than protein-based catalysis; rejects L-amino acids rather than detecting D-amino acids in the active site. By recycling D-aminoacyl-tRNA to D-amino acids and free tRNA molecules, this enzyme counteracts the toxicity associated with the formation of D-aminoacyl-tRNA entities in vivo and helps enforce protein L-homochirality.</text>
</comment>
<dbReference type="NCBIfam" id="TIGR00256">
    <property type="entry name" value="D-aminoacyl-tRNA deacylase"/>
    <property type="match status" value="1"/>
</dbReference>
<dbReference type="GO" id="GO:0000049">
    <property type="term" value="F:tRNA binding"/>
    <property type="evidence" value="ECO:0007669"/>
    <property type="project" value="UniProtKB-UniRule"/>
</dbReference>
<keyword evidence="2" id="KW-0820">tRNA-binding</keyword>
<dbReference type="GO" id="GO:0043908">
    <property type="term" value="F:Ser(Gly)-tRNA(Ala) hydrolase activity"/>
    <property type="evidence" value="ECO:0007669"/>
    <property type="project" value="UniProtKB-UniRule"/>
</dbReference>
<dbReference type="InterPro" id="IPR023509">
    <property type="entry name" value="DTD-like_sf"/>
</dbReference>
<keyword evidence="2" id="KW-0694">RNA-binding</keyword>
<keyword evidence="2 3" id="KW-0378">Hydrolase</keyword>
<reference evidence="3 4" key="1">
    <citation type="submission" date="2020-08" db="EMBL/GenBank/DDBJ databases">
        <title>Winkia gen. nov., sp. nov., isolated from faeces of the Anser albifrons in China.</title>
        <authorList>
            <person name="Liu Q."/>
        </authorList>
    </citation>
    <scope>NUCLEOTIDE SEQUENCE [LARGE SCALE GENOMIC DNA]</scope>
    <source>
        <strain evidence="3 4">C62</strain>
    </source>
</reference>
<comment type="domain">
    <text evidence="2">A Gly-cisPro motif from one monomer fits into the active site of the other monomer to allow specific chiral rejection of L-amino acids.</text>
</comment>
<comment type="caution">
    <text evidence="3">The sequence shown here is derived from an EMBL/GenBank/DDBJ whole genome shotgun (WGS) entry which is preliminary data.</text>
</comment>
<comment type="catalytic activity">
    <reaction evidence="2">
        <text>glycyl-tRNA(Ala) + H2O = tRNA(Ala) + glycine + H(+)</text>
        <dbReference type="Rhea" id="RHEA:53744"/>
        <dbReference type="Rhea" id="RHEA-COMP:9657"/>
        <dbReference type="Rhea" id="RHEA-COMP:13640"/>
        <dbReference type="ChEBI" id="CHEBI:15377"/>
        <dbReference type="ChEBI" id="CHEBI:15378"/>
        <dbReference type="ChEBI" id="CHEBI:57305"/>
        <dbReference type="ChEBI" id="CHEBI:78442"/>
        <dbReference type="ChEBI" id="CHEBI:78522"/>
    </reaction>
</comment>
<dbReference type="Proteomes" id="UP000627538">
    <property type="component" value="Unassembled WGS sequence"/>
</dbReference>
<dbReference type="RefSeq" id="WP_191071483.1">
    <property type="nucleotide sequence ID" value="NZ_JACRUO010000001.1"/>
</dbReference>
<gene>
    <name evidence="2" type="primary">dtd</name>
    <name evidence="3" type="ORF">H8R10_04225</name>
</gene>
<name>A0A8I0KRI1_9ACTO</name>
<sequence length="143" mass="15202">MRAVIQVARDASVSVDGTVVGTYEGLGLVVLLGVTHDDGPDQIERVARKIAQLRVLPGERSAEDEGAPILLVSQFTLYGDTRKGRRPSWTRAAPGDVAEPIYEAVAEALRARGLRVAQGVFGAMMDVAFTNVGPMTVLVEAEA</sequence>
<keyword evidence="2" id="KW-0963">Cytoplasm</keyword>
<dbReference type="SUPFAM" id="SSF69500">
    <property type="entry name" value="DTD-like"/>
    <property type="match status" value="1"/>
</dbReference>
<comment type="subunit">
    <text evidence="2">Homodimer.</text>
</comment>
<dbReference type="PANTHER" id="PTHR10472">
    <property type="entry name" value="D-TYROSYL-TRNA TYR DEACYLASE"/>
    <property type="match status" value="1"/>
</dbReference>
<comment type="subcellular location">
    <subcellularLocation>
        <location evidence="2">Cytoplasm</location>
    </subcellularLocation>
</comment>
<dbReference type="AlphaFoldDB" id="A0A8I0KRI1"/>
<dbReference type="GO" id="GO:0005737">
    <property type="term" value="C:cytoplasm"/>
    <property type="evidence" value="ECO:0007669"/>
    <property type="project" value="UniProtKB-SubCell"/>
</dbReference>
<dbReference type="GO" id="GO:0051500">
    <property type="term" value="F:D-tyrosyl-tRNA(Tyr) deacylase activity"/>
    <property type="evidence" value="ECO:0007669"/>
    <property type="project" value="TreeGrafter"/>
</dbReference>
<proteinExistence type="inferred from homology"/>
<dbReference type="EMBL" id="JACRUO010000001">
    <property type="protein sequence ID" value="MBD3689437.1"/>
    <property type="molecule type" value="Genomic_DNA"/>
</dbReference>
<dbReference type="GO" id="GO:0106026">
    <property type="term" value="F:Gly-tRNA(Ala) deacylase activity"/>
    <property type="evidence" value="ECO:0007669"/>
    <property type="project" value="UniProtKB-UniRule"/>
</dbReference>
<organism evidence="3 4">
    <name type="scientific">Nanchangia anserum</name>
    <dbReference type="NCBI Taxonomy" id="2692125"/>
    <lineage>
        <taxon>Bacteria</taxon>
        <taxon>Bacillati</taxon>
        <taxon>Actinomycetota</taxon>
        <taxon>Actinomycetes</taxon>
        <taxon>Actinomycetales</taxon>
        <taxon>Actinomycetaceae</taxon>
        <taxon>Nanchangia</taxon>
    </lineage>
</organism>
<comment type="catalytic activity">
    <reaction evidence="2">
        <text>a D-aminoacyl-tRNA + H2O = a tRNA + a D-alpha-amino acid + H(+)</text>
        <dbReference type="Rhea" id="RHEA:13953"/>
        <dbReference type="Rhea" id="RHEA-COMP:10123"/>
        <dbReference type="Rhea" id="RHEA-COMP:10124"/>
        <dbReference type="ChEBI" id="CHEBI:15377"/>
        <dbReference type="ChEBI" id="CHEBI:15378"/>
        <dbReference type="ChEBI" id="CHEBI:59871"/>
        <dbReference type="ChEBI" id="CHEBI:78442"/>
        <dbReference type="ChEBI" id="CHEBI:79333"/>
        <dbReference type="EC" id="3.1.1.96"/>
    </reaction>
</comment>
<dbReference type="Gene3D" id="3.50.80.10">
    <property type="entry name" value="D-tyrosyl-tRNA(Tyr) deacylase"/>
    <property type="match status" value="1"/>
</dbReference>
<evidence type="ECO:0000256" key="1">
    <source>
        <dbReference type="ARBA" id="ARBA00009673"/>
    </source>
</evidence>
<dbReference type="InterPro" id="IPR003732">
    <property type="entry name" value="Daa-tRNA_deacyls_DTD"/>
</dbReference>
<protein>
    <recommendedName>
        <fullName evidence="2">D-aminoacyl-tRNA deacylase</fullName>
        <shortName evidence="2">DTD</shortName>
        <ecNumber evidence="2">3.1.1.96</ecNumber>
    </recommendedName>
    <alternativeName>
        <fullName evidence="2">Gly-tRNA(Ala) deacylase</fullName>
        <ecNumber evidence="2">3.1.1.-</ecNumber>
    </alternativeName>
</protein>
<dbReference type="GO" id="GO:0019478">
    <property type="term" value="P:D-amino acid catabolic process"/>
    <property type="evidence" value="ECO:0007669"/>
    <property type="project" value="UniProtKB-UniRule"/>
</dbReference>
<dbReference type="Pfam" id="PF02580">
    <property type="entry name" value="Tyr_Deacylase"/>
    <property type="match status" value="1"/>
</dbReference>
<dbReference type="EC" id="3.1.1.96" evidence="2"/>
<evidence type="ECO:0000256" key="2">
    <source>
        <dbReference type="HAMAP-Rule" id="MF_00518"/>
    </source>
</evidence>
<comment type="similarity">
    <text evidence="1 2">Belongs to the DTD family.</text>
</comment>
<dbReference type="HAMAP" id="MF_00518">
    <property type="entry name" value="Deacylase_Dtd"/>
    <property type="match status" value="1"/>
</dbReference>
<accession>A0A8I0KRI1</accession>
<evidence type="ECO:0000313" key="3">
    <source>
        <dbReference type="EMBL" id="MBD3689437.1"/>
    </source>
</evidence>
<feature type="short sequence motif" description="Gly-cisPro motif, important for rejection of L-amino acids" evidence="2">
    <location>
        <begin position="133"/>
        <end position="134"/>
    </location>
</feature>
<keyword evidence="4" id="KW-1185">Reference proteome</keyword>
<dbReference type="PANTHER" id="PTHR10472:SF5">
    <property type="entry name" value="D-AMINOACYL-TRNA DEACYLASE 1"/>
    <property type="match status" value="1"/>
</dbReference>
<dbReference type="EC" id="3.1.1.-" evidence="2"/>